<gene>
    <name evidence="2" type="ORF">EIZ48_10840</name>
</gene>
<evidence type="ECO:0000256" key="1">
    <source>
        <dbReference type="SAM" id="MobiDB-lite"/>
    </source>
</evidence>
<protein>
    <recommendedName>
        <fullName evidence="4">Cellulose biosynthesis protein BcsE</fullName>
    </recommendedName>
</protein>
<sequence length="510" mass="58056">MTNFILSEDDNVINLLETDPCRLRGPHVADSDYHVLLLNTSYDCYQKLSIKNKDKLLALYNEVFFLKCSNSLKNIVQLLDDIEKIPVTSNTTLFVLSESSLLSPDNNEQLSAALSRLKVWQLKSNIAVYFCIYDVRHNKSLVSTLLAHCNQIESVSLVSTSDEINYHYTLLFAHTKQGIITNADYYFDANQKTYTPIEDKAYLRNLSITDTINDNRDILTLASLLRENEVPPAQFRFFETPEEILEASLTNKKATIVLPCVSYEAIEGISRLAYQLRTSCGLELKIIIRELIQCISYFDERLLLDSGVNLIVPAEVSFSHFVSQTLAIQNQVYVGQLPDKYEDLLSLRPRYSYSGQSDITLFTQHVKSLISQQMSLNIDFALIRLNILPSQDITECASLCKLRRDGDLLTTGDSVIYVFLSAIRANDIDDVLNGIFHLKVSELFSSYYVFINPVDIIEELTNATAPHLNKNVKTKPTRWHTSKPLPSHKTTTRTYAKRVPLERKSQRVLP</sequence>
<comment type="caution">
    <text evidence="2">The sequence shown here is derived from an EMBL/GenBank/DDBJ whole genome shotgun (WGS) entry which is preliminary data.</text>
</comment>
<evidence type="ECO:0000313" key="2">
    <source>
        <dbReference type="EMBL" id="NBI53074.1"/>
    </source>
</evidence>
<dbReference type="EMBL" id="RSEJ01000009">
    <property type="protein sequence ID" value="NBI53074.1"/>
    <property type="molecule type" value="Genomic_DNA"/>
</dbReference>
<proteinExistence type="predicted"/>
<reference evidence="2 3" key="1">
    <citation type="journal article" date="2017" name="Int. J. Syst. Evol. Microbiol.">
        <title>Photobacterium alginatilyticum sp. nov., a marine bacterium isolated from bottom seawater.</title>
        <authorList>
            <person name="Wang X."/>
            <person name="Wang Y."/>
            <person name="Yang X."/>
            <person name="Sun H."/>
            <person name="Li B."/>
            <person name="Zhang X.H."/>
        </authorList>
    </citation>
    <scope>NUCLEOTIDE SEQUENCE [LARGE SCALE GENOMIC DNA]</scope>
    <source>
        <strain evidence="2 3">P03D4</strain>
    </source>
</reference>
<dbReference type="Pfam" id="PF10995">
    <property type="entry name" value="CBP_BcsE"/>
    <property type="match status" value="1"/>
</dbReference>
<feature type="compositionally biased region" description="Basic residues" evidence="1">
    <location>
        <begin position="471"/>
        <end position="481"/>
    </location>
</feature>
<feature type="region of interest" description="Disordered" evidence="1">
    <location>
        <begin position="471"/>
        <end position="493"/>
    </location>
</feature>
<dbReference type="RefSeq" id="WP_160650898.1">
    <property type="nucleotide sequence ID" value="NZ_RSEJ01000009.1"/>
</dbReference>
<accession>A0ABW9YJ10</accession>
<keyword evidence="3" id="KW-1185">Reference proteome</keyword>
<dbReference type="Proteomes" id="UP000738517">
    <property type="component" value="Unassembled WGS sequence"/>
</dbReference>
<evidence type="ECO:0000313" key="3">
    <source>
        <dbReference type="Proteomes" id="UP000738517"/>
    </source>
</evidence>
<organism evidence="2 3">
    <name type="scientific">Photobacterium alginatilyticum</name>
    <dbReference type="NCBI Taxonomy" id="1775171"/>
    <lineage>
        <taxon>Bacteria</taxon>
        <taxon>Pseudomonadati</taxon>
        <taxon>Pseudomonadota</taxon>
        <taxon>Gammaproteobacteria</taxon>
        <taxon>Vibrionales</taxon>
        <taxon>Vibrionaceae</taxon>
        <taxon>Photobacterium</taxon>
    </lineage>
</organism>
<name>A0ABW9YJ10_9GAMM</name>
<dbReference type="InterPro" id="IPR017745">
    <property type="entry name" value="BcsE"/>
</dbReference>
<evidence type="ECO:0008006" key="4">
    <source>
        <dbReference type="Google" id="ProtNLM"/>
    </source>
</evidence>